<evidence type="ECO:0000256" key="1">
    <source>
        <dbReference type="SAM" id="SignalP"/>
    </source>
</evidence>
<name>A0A2D2AWS5_9CAUL</name>
<feature type="signal peptide" evidence="1">
    <location>
        <begin position="1"/>
        <end position="25"/>
    </location>
</feature>
<keyword evidence="4" id="KW-1185">Reference proteome</keyword>
<gene>
    <name evidence="3" type="ORF">CSW64_08365</name>
</gene>
<evidence type="ECO:0000313" key="4">
    <source>
        <dbReference type="Proteomes" id="UP000228945"/>
    </source>
</evidence>
<dbReference type="PANTHER" id="PTHR43433">
    <property type="entry name" value="HYDROLASE, ALPHA/BETA FOLD FAMILY PROTEIN"/>
    <property type="match status" value="1"/>
</dbReference>
<dbReference type="RefSeq" id="WP_099621682.1">
    <property type="nucleotide sequence ID" value="NZ_CP024201.1"/>
</dbReference>
<dbReference type="EMBL" id="CP024201">
    <property type="protein sequence ID" value="ATQ42425.1"/>
    <property type="molecule type" value="Genomic_DNA"/>
</dbReference>
<dbReference type="GO" id="GO:0016787">
    <property type="term" value="F:hydrolase activity"/>
    <property type="evidence" value="ECO:0007669"/>
    <property type="project" value="UniProtKB-KW"/>
</dbReference>
<dbReference type="Proteomes" id="UP000228945">
    <property type="component" value="Chromosome"/>
</dbReference>
<reference evidence="3 4" key="1">
    <citation type="submission" date="2017-10" db="EMBL/GenBank/DDBJ databases">
        <title>Genome sequence of Caulobacter mirabilis FWC38.</title>
        <authorList>
            <person name="Fiebig A."/>
            <person name="Crosson S."/>
        </authorList>
    </citation>
    <scope>NUCLEOTIDE SEQUENCE [LARGE SCALE GENOMIC DNA]</scope>
    <source>
        <strain evidence="3 4">FWC 38</strain>
    </source>
</reference>
<organism evidence="3 4">
    <name type="scientific">Caulobacter mirabilis</name>
    <dbReference type="NCBI Taxonomy" id="69666"/>
    <lineage>
        <taxon>Bacteria</taxon>
        <taxon>Pseudomonadati</taxon>
        <taxon>Pseudomonadota</taxon>
        <taxon>Alphaproteobacteria</taxon>
        <taxon>Caulobacterales</taxon>
        <taxon>Caulobacteraceae</taxon>
        <taxon>Caulobacter</taxon>
    </lineage>
</organism>
<dbReference type="OrthoDB" id="9801400at2"/>
<accession>A0A2D2AWS5</accession>
<dbReference type="Pfam" id="PF00561">
    <property type="entry name" value="Abhydrolase_1"/>
    <property type="match status" value="1"/>
</dbReference>
<sequence>MDRRSLLTFTAAAGAGATLPAAAQAAASQPAPRRGGPVTTRDGARLFVRDWGDGPTVLFLSGWALTSEMWAYQAAPLNDAGLRTVAYDRRGHGKSDDPGRGYDFDTLADDLDAVIEQLGLRDVVLVAHSMSGGEATRYLTRHGRKGRVRKLLFLAPALPCLTAKADNPYGAPAEVYEAVRRQYLTDFPGWVDDNTEPFVTPQTSQAMRGWLKDMMLQTSMRAVVDCNRALTAADFRAELRSLKIPSLIIHGDKDASAPLEATGRQVAALVPGTALKVYEGAPHGLFVTHIDRLNADIEAFAKG</sequence>
<keyword evidence="1" id="KW-0732">Signal</keyword>
<keyword evidence="3" id="KW-0378">Hydrolase</keyword>
<evidence type="ECO:0000313" key="3">
    <source>
        <dbReference type="EMBL" id="ATQ42425.1"/>
    </source>
</evidence>
<dbReference type="PROSITE" id="PS51318">
    <property type="entry name" value="TAT"/>
    <property type="match status" value="1"/>
</dbReference>
<dbReference type="KEGG" id="cmb:CSW64_08365"/>
<dbReference type="InterPro" id="IPR006311">
    <property type="entry name" value="TAT_signal"/>
</dbReference>
<dbReference type="PANTHER" id="PTHR43433:SF5">
    <property type="entry name" value="AB HYDROLASE-1 DOMAIN-CONTAINING PROTEIN"/>
    <property type="match status" value="1"/>
</dbReference>
<feature type="chain" id="PRO_5013547880" evidence="1">
    <location>
        <begin position="26"/>
        <end position="303"/>
    </location>
</feature>
<feature type="domain" description="AB hydrolase-1" evidence="2">
    <location>
        <begin position="55"/>
        <end position="289"/>
    </location>
</feature>
<dbReference type="PRINTS" id="PR00111">
    <property type="entry name" value="ABHYDROLASE"/>
</dbReference>
<dbReference type="Gene3D" id="3.40.50.1820">
    <property type="entry name" value="alpha/beta hydrolase"/>
    <property type="match status" value="1"/>
</dbReference>
<dbReference type="SUPFAM" id="SSF53474">
    <property type="entry name" value="alpha/beta-Hydrolases"/>
    <property type="match status" value="1"/>
</dbReference>
<proteinExistence type="predicted"/>
<dbReference type="InterPro" id="IPR000073">
    <property type="entry name" value="AB_hydrolase_1"/>
</dbReference>
<dbReference type="InterPro" id="IPR050471">
    <property type="entry name" value="AB_hydrolase"/>
</dbReference>
<dbReference type="InterPro" id="IPR029058">
    <property type="entry name" value="AB_hydrolase_fold"/>
</dbReference>
<evidence type="ECO:0000259" key="2">
    <source>
        <dbReference type="Pfam" id="PF00561"/>
    </source>
</evidence>
<protein>
    <submittedName>
        <fullName evidence="3">Alpha/beta hydrolase</fullName>
    </submittedName>
</protein>
<dbReference type="AlphaFoldDB" id="A0A2D2AWS5"/>